<evidence type="ECO:0000256" key="1">
    <source>
        <dbReference type="ARBA" id="ARBA00010641"/>
    </source>
</evidence>
<accession>A0A8F9TVT1</accession>
<evidence type="ECO:0000313" key="9">
    <source>
        <dbReference type="Proteomes" id="UP000825051"/>
    </source>
</evidence>
<dbReference type="GO" id="GO:0003677">
    <property type="term" value="F:DNA binding"/>
    <property type="evidence" value="ECO:0007669"/>
    <property type="project" value="UniProtKB-KW"/>
</dbReference>
<dbReference type="InterPro" id="IPR014284">
    <property type="entry name" value="RNA_pol_sigma-70_dom"/>
</dbReference>
<evidence type="ECO:0000259" key="7">
    <source>
        <dbReference type="Pfam" id="PF08281"/>
    </source>
</evidence>
<evidence type="ECO:0000256" key="4">
    <source>
        <dbReference type="ARBA" id="ARBA00023125"/>
    </source>
</evidence>
<keyword evidence="5" id="KW-0804">Transcription</keyword>
<proteinExistence type="inferred from homology"/>
<dbReference type="InterPro" id="IPR039425">
    <property type="entry name" value="RNA_pol_sigma-70-like"/>
</dbReference>
<name>A0A8F9TVT1_9BACT</name>
<dbReference type="Pfam" id="PF04542">
    <property type="entry name" value="Sigma70_r2"/>
    <property type="match status" value="1"/>
</dbReference>
<keyword evidence="3" id="KW-0731">Sigma factor</keyword>
<dbReference type="EMBL" id="CP080507">
    <property type="protein sequence ID" value="QYM80041.1"/>
    <property type="molecule type" value="Genomic_DNA"/>
</dbReference>
<dbReference type="InterPro" id="IPR013324">
    <property type="entry name" value="RNA_pol_sigma_r3/r4-like"/>
</dbReference>
<comment type="similarity">
    <text evidence="1">Belongs to the sigma-70 factor family. ECF subfamily.</text>
</comment>
<dbReference type="PANTHER" id="PTHR43133">
    <property type="entry name" value="RNA POLYMERASE ECF-TYPE SIGMA FACTO"/>
    <property type="match status" value="1"/>
</dbReference>
<keyword evidence="9" id="KW-1185">Reference proteome</keyword>
<keyword evidence="2" id="KW-0805">Transcription regulation</keyword>
<dbReference type="InterPro" id="IPR007627">
    <property type="entry name" value="RNA_pol_sigma70_r2"/>
</dbReference>
<dbReference type="NCBIfam" id="TIGR02937">
    <property type="entry name" value="sigma70-ECF"/>
    <property type="match status" value="1"/>
</dbReference>
<dbReference type="PANTHER" id="PTHR43133:SF8">
    <property type="entry name" value="RNA POLYMERASE SIGMA FACTOR HI_1459-RELATED"/>
    <property type="match status" value="1"/>
</dbReference>
<evidence type="ECO:0000256" key="2">
    <source>
        <dbReference type="ARBA" id="ARBA00023015"/>
    </source>
</evidence>
<dbReference type="Gene3D" id="1.10.1740.10">
    <property type="match status" value="1"/>
</dbReference>
<evidence type="ECO:0000259" key="6">
    <source>
        <dbReference type="Pfam" id="PF04542"/>
    </source>
</evidence>
<dbReference type="CDD" id="cd06171">
    <property type="entry name" value="Sigma70_r4"/>
    <property type="match status" value="1"/>
</dbReference>
<dbReference type="AlphaFoldDB" id="A0A8F9TVT1"/>
<feature type="domain" description="RNA polymerase sigma-70 region 2" evidence="6">
    <location>
        <begin position="24"/>
        <end position="91"/>
    </location>
</feature>
<sequence length="178" mass="20240">MIPSDHELIARIVAHDDRCAFGELVHRHQSAVRRFLRHLTHGDAAWADDLAQETFLEVHRTLPRFAGRARFATWLLGIAHNKFRNARRRQREFPCATLPDHATLTATARNSDLNQDLDTALAQLSPEEQNVVHVCYQQGLSHREAADLLACPLGTLKTHLARSKEKLRHLLAAWNPQT</sequence>
<dbReference type="Proteomes" id="UP000825051">
    <property type="component" value="Chromosome"/>
</dbReference>
<dbReference type="InterPro" id="IPR036388">
    <property type="entry name" value="WH-like_DNA-bd_sf"/>
</dbReference>
<organism evidence="8 9">
    <name type="scientific">Horticoccus luteus</name>
    <dbReference type="NCBI Taxonomy" id="2862869"/>
    <lineage>
        <taxon>Bacteria</taxon>
        <taxon>Pseudomonadati</taxon>
        <taxon>Verrucomicrobiota</taxon>
        <taxon>Opitutia</taxon>
        <taxon>Opitutales</taxon>
        <taxon>Opitutaceae</taxon>
        <taxon>Horticoccus</taxon>
    </lineage>
</organism>
<reference evidence="8" key="1">
    <citation type="submission" date="2021-08" db="EMBL/GenBank/DDBJ databases">
        <title>Genome of a novel bacterium of the phylum Verrucomicrobia, Oleiharenicola sp. KSB-15.</title>
        <authorList>
            <person name="Chung J.-H."/>
            <person name="Ahn J.-H."/>
            <person name="Yoon Y."/>
            <person name="Kim D.-Y."/>
            <person name="An S.-H."/>
            <person name="Park I."/>
            <person name="Yeon J."/>
        </authorList>
    </citation>
    <scope>NUCLEOTIDE SEQUENCE</scope>
    <source>
        <strain evidence="8">KSB-15</strain>
    </source>
</reference>
<gene>
    <name evidence="8" type="ORF">K0B96_05320</name>
</gene>
<evidence type="ECO:0000256" key="5">
    <source>
        <dbReference type="ARBA" id="ARBA00023163"/>
    </source>
</evidence>
<feature type="domain" description="RNA polymerase sigma factor 70 region 4 type 2" evidence="7">
    <location>
        <begin position="115"/>
        <end position="167"/>
    </location>
</feature>
<dbReference type="Gene3D" id="1.10.10.10">
    <property type="entry name" value="Winged helix-like DNA-binding domain superfamily/Winged helix DNA-binding domain"/>
    <property type="match status" value="1"/>
</dbReference>
<dbReference type="SUPFAM" id="SSF88659">
    <property type="entry name" value="Sigma3 and sigma4 domains of RNA polymerase sigma factors"/>
    <property type="match status" value="1"/>
</dbReference>
<dbReference type="GO" id="GO:0016987">
    <property type="term" value="F:sigma factor activity"/>
    <property type="evidence" value="ECO:0007669"/>
    <property type="project" value="UniProtKB-KW"/>
</dbReference>
<dbReference type="SUPFAM" id="SSF88946">
    <property type="entry name" value="Sigma2 domain of RNA polymerase sigma factors"/>
    <property type="match status" value="1"/>
</dbReference>
<keyword evidence="4" id="KW-0238">DNA-binding</keyword>
<dbReference type="Pfam" id="PF08281">
    <property type="entry name" value="Sigma70_r4_2"/>
    <property type="match status" value="1"/>
</dbReference>
<evidence type="ECO:0000256" key="3">
    <source>
        <dbReference type="ARBA" id="ARBA00023082"/>
    </source>
</evidence>
<protein>
    <submittedName>
        <fullName evidence="8">Sigma-70 family RNA polymerase sigma factor</fullName>
    </submittedName>
</protein>
<evidence type="ECO:0000313" key="8">
    <source>
        <dbReference type="EMBL" id="QYM80041.1"/>
    </source>
</evidence>
<dbReference type="GO" id="GO:0006352">
    <property type="term" value="P:DNA-templated transcription initiation"/>
    <property type="evidence" value="ECO:0007669"/>
    <property type="project" value="InterPro"/>
</dbReference>
<dbReference type="InterPro" id="IPR013325">
    <property type="entry name" value="RNA_pol_sigma_r2"/>
</dbReference>
<dbReference type="KEGG" id="ole:K0B96_05320"/>
<dbReference type="InterPro" id="IPR013249">
    <property type="entry name" value="RNA_pol_sigma70_r4_t2"/>
</dbReference>
<dbReference type="RefSeq" id="WP_220164643.1">
    <property type="nucleotide sequence ID" value="NZ_CP080507.1"/>
</dbReference>